<keyword evidence="1" id="KW-1133">Transmembrane helix</keyword>
<evidence type="ECO:0000313" key="3">
    <source>
        <dbReference type="EMBL" id="EOW79119.1"/>
    </source>
</evidence>
<feature type="transmembrane region" description="Helical" evidence="1">
    <location>
        <begin position="31"/>
        <end position="50"/>
    </location>
</feature>
<dbReference type="InterPro" id="IPR045620">
    <property type="entry name" value="DUF6442"/>
</dbReference>
<dbReference type="AlphaFoldDB" id="R2XVP9"/>
<dbReference type="Proteomes" id="UP000014160">
    <property type="component" value="Unassembled WGS sequence"/>
</dbReference>
<proteinExistence type="predicted"/>
<comment type="caution">
    <text evidence="2">The sequence shown here is derived from an EMBL/GenBank/DDBJ whole genome shotgun (WGS) entry which is preliminary data.</text>
</comment>
<dbReference type="PATRIC" id="fig|1158614.3.peg.179"/>
<dbReference type="eggNOG" id="ENOG50303Q4">
    <property type="taxonomic scope" value="Bacteria"/>
</dbReference>
<evidence type="ECO:0000313" key="4">
    <source>
        <dbReference type="Proteomes" id="UP000013750"/>
    </source>
</evidence>
<evidence type="ECO:0000313" key="5">
    <source>
        <dbReference type="Proteomes" id="UP000014160"/>
    </source>
</evidence>
<name>R2XVP9_9ENTE</name>
<sequence>MNKEEILAKSREENRKNDPYWAEIQKKSSSFGGVVVVLLSTVLFVIQLVMGKGFNFGLYAVSFAYGATDFLVRYAYFRRRRELIFGVIYLLVMIVLIILHLNQLLSNPKES</sequence>
<dbReference type="EMBL" id="AJDQ01000002">
    <property type="protein sequence ID" value="EOI59004.1"/>
    <property type="molecule type" value="Genomic_DNA"/>
</dbReference>
<reference evidence="3 5" key="2">
    <citation type="submission" date="2013-03" db="EMBL/GenBank/DDBJ databases">
        <title>The Genome Sequence of Enterococcus gilvus ATCC BAA-350 (PacBio/Illumina hybrid assembly).</title>
        <authorList>
            <consortium name="The Broad Institute Genomics Platform"/>
            <consortium name="The Broad Institute Genome Sequencing Center for Infectious Disease"/>
            <person name="Earl A."/>
            <person name="Russ C."/>
            <person name="Gilmore M."/>
            <person name="Surin D."/>
            <person name="Walker B."/>
            <person name="Young S."/>
            <person name="Zeng Q."/>
            <person name="Gargeya S."/>
            <person name="Fitzgerald M."/>
            <person name="Haas B."/>
            <person name="Abouelleil A."/>
            <person name="Allen A.W."/>
            <person name="Alvarado L."/>
            <person name="Arachchi H.M."/>
            <person name="Berlin A.M."/>
            <person name="Chapman S.B."/>
            <person name="Gainer-Dewar J."/>
            <person name="Goldberg J."/>
            <person name="Griggs A."/>
            <person name="Gujja S."/>
            <person name="Hansen M."/>
            <person name="Howarth C."/>
            <person name="Imamovic A."/>
            <person name="Ireland A."/>
            <person name="Larimer J."/>
            <person name="McCowan C."/>
            <person name="Murphy C."/>
            <person name="Pearson M."/>
            <person name="Poon T.W."/>
            <person name="Priest M."/>
            <person name="Roberts A."/>
            <person name="Saif S."/>
            <person name="Shea T."/>
            <person name="Sisk P."/>
            <person name="Sykes S."/>
            <person name="Wortman J."/>
            <person name="Nusbaum C."/>
            <person name="Birren B."/>
        </authorList>
    </citation>
    <scope>NUCLEOTIDE SEQUENCE [LARGE SCALE GENOMIC DNA]</scope>
    <source>
        <strain evidence="3 5">ATCC BAA-350</strain>
    </source>
</reference>
<dbReference type="GeneID" id="301216755"/>
<dbReference type="Pfam" id="PF20040">
    <property type="entry name" value="DUF6442"/>
    <property type="match status" value="1"/>
</dbReference>
<evidence type="ECO:0000313" key="2">
    <source>
        <dbReference type="EMBL" id="EOI59004.1"/>
    </source>
</evidence>
<reference evidence="2 4" key="1">
    <citation type="submission" date="2013-02" db="EMBL/GenBank/DDBJ databases">
        <title>The Genome Sequence of Enterococcus gilvus ATCC BAA-350.</title>
        <authorList>
            <consortium name="The Broad Institute Genome Sequencing Platform"/>
            <consortium name="The Broad Institute Genome Sequencing Center for Infectious Disease"/>
            <person name="Earl A.M."/>
            <person name="Gilmore M.S."/>
            <person name="Lebreton F."/>
            <person name="Walker B."/>
            <person name="Young S.K."/>
            <person name="Zeng Q."/>
            <person name="Gargeya S."/>
            <person name="Fitzgerald M."/>
            <person name="Haas B."/>
            <person name="Abouelleil A."/>
            <person name="Alvarado L."/>
            <person name="Arachchi H.M."/>
            <person name="Berlin A.M."/>
            <person name="Chapman S.B."/>
            <person name="Dewar J."/>
            <person name="Goldberg J."/>
            <person name="Griggs A."/>
            <person name="Gujja S."/>
            <person name="Hansen M."/>
            <person name="Howarth C."/>
            <person name="Imamovic A."/>
            <person name="Larimer J."/>
            <person name="McCowan C."/>
            <person name="Murphy C."/>
            <person name="Neiman D."/>
            <person name="Pearson M."/>
            <person name="Priest M."/>
            <person name="Roberts A."/>
            <person name="Saif S."/>
            <person name="Shea T."/>
            <person name="Sisk P."/>
            <person name="Sykes S."/>
            <person name="Wortman J."/>
            <person name="Nusbaum C."/>
            <person name="Birren B."/>
        </authorList>
    </citation>
    <scope>NUCLEOTIDE SEQUENCE [LARGE SCALE GENOMIC DNA]</scope>
    <source>
        <strain evidence="2 4">ATCC BAA-350</strain>
    </source>
</reference>
<gene>
    <name evidence="3" type="ORF">I592_03257</name>
    <name evidence="2" type="ORF">UKC_00190</name>
</gene>
<keyword evidence="5" id="KW-1185">Reference proteome</keyword>
<feature type="transmembrane region" description="Helical" evidence="1">
    <location>
        <begin position="83"/>
        <end position="101"/>
    </location>
</feature>
<dbReference type="RefSeq" id="WP_010778641.1">
    <property type="nucleotide sequence ID" value="NZ_ASWH01000002.1"/>
</dbReference>
<feature type="transmembrane region" description="Helical" evidence="1">
    <location>
        <begin position="56"/>
        <end position="76"/>
    </location>
</feature>
<evidence type="ECO:0000256" key="1">
    <source>
        <dbReference type="SAM" id="Phobius"/>
    </source>
</evidence>
<dbReference type="EMBL" id="ASWH01000002">
    <property type="protein sequence ID" value="EOW79119.1"/>
    <property type="molecule type" value="Genomic_DNA"/>
</dbReference>
<dbReference type="Proteomes" id="UP000013750">
    <property type="component" value="Unassembled WGS sequence"/>
</dbReference>
<keyword evidence="1" id="KW-0472">Membrane</keyword>
<organism evidence="2 4">
    <name type="scientific">Enterococcus gilvus ATCC BAA-350</name>
    <dbReference type="NCBI Taxonomy" id="1158614"/>
    <lineage>
        <taxon>Bacteria</taxon>
        <taxon>Bacillati</taxon>
        <taxon>Bacillota</taxon>
        <taxon>Bacilli</taxon>
        <taxon>Lactobacillales</taxon>
        <taxon>Enterococcaceae</taxon>
        <taxon>Enterococcus</taxon>
    </lineage>
</organism>
<accession>R2XVP9</accession>
<dbReference type="HOGENOM" id="CLU_172431_1_0_9"/>
<dbReference type="OrthoDB" id="2627786at2"/>
<keyword evidence="1" id="KW-0812">Transmembrane</keyword>
<protein>
    <submittedName>
        <fullName evidence="2">Uncharacterized protein</fullName>
    </submittedName>
</protein>